<gene>
    <name evidence="5" type="ORF">DB32_001184</name>
</gene>
<dbReference type="InterPro" id="IPR002227">
    <property type="entry name" value="Tyrosinase_Cu-bd"/>
</dbReference>
<dbReference type="RefSeq" id="WP_053231431.1">
    <property type="nucleotide sequence ID" value="NZ_CP011125.1"/>
</dbReference>
<dbReference type="GO" id="GO:0016491">
    <property type="term" value="F:oxidoreductase activity"/>
    <property type="evidence" value="ECO:0007669"/>
    <property type="project" value="InterPro"/>
</dbReference>
<dbReference type="Gene3D" id="1.10.1280.10">
    <property type="entry name" value="Di-copper center containing domain from catechol oxidase"/>
    <property type="match status" value="1"/>
</dbReference>
<sequence>MTLTILVHGTADPAASYLTWAPAPLTLALAESAPRAVRVRSESAPGGGRLQFRIAPSVPLADVVDVTLPPNAGLVALEVAGKFPHPSTSDRDVAIVVEDRATGAELGRKPVMVRVRKNANDLSASERDRFLSALVRLNMPDASGVVPFLDIQNMHTELTDPEIHQRSSFLPWHRAFILDLERRLQRIDPSVAVPYWRFDLPAPNVFTRDFVGVPLSSGVVDFTATNPLVNWRNRLAGSGNPRVRRYNIARVRDPAGEVRLVPFDPRTQRAAAISNGQDDTINLGKPPGSATHRFDDFGVMEIDPHGAAHVSFIGQIAFPSTAPADPLFFMLHCNVDRLWARWQWLAKRHSSSQVESYPHVGDGDPALGGQGGIGDYTRDTMWPWNGAVTPPRPGTAPGGPFPTLAHLGPSATPTVGAMLDYQGLLGGVGLGFSYSDIPYES</sequence>
<evidence type="ECO:0000259" key="4">
    <source>
        <dbReference type="PROSITE" id="PS00498"/>
    </source>
</evidence>
<comment type="similarity">
    <text evidence="1">Belongs to the tyrosinase family.</text>
</comment>
<evidence type="ECO:0000313" key="6">
    <source>
        <dbReference type="Proteomes" id="UP000034883"/>
    </source>
</evidence>
<evidence type="ECO:0000256" key="1">
    <source>
        <dbReference type="ARBA" id="ARBA00009928"/>
    </source>
</evidence>
<dbReference type="Pfam" id="PF00264">
    <property type="entry name" value="Tyrosinase"/>
    <property type="match status" value="1"/>
</dbReference>
<keyword evidence="2" id="KW-0479">Metal-binding</keyword>
<dbReference type="EMBL" id="CP011125">
    <property type="protein sequence ID" value="AKF04035.1"/>
    <property type="molecule type" value="Genomic_DNA"/>
</dbReference>
<reference evidence="5 6" key="1">
    <citation type="submission" date="2015-03" db="EMBL/GenBank/DDBJ databases">
        <title>Genome assembly of Sandaracinus amylolyticus DSM 53668.</title>
        <authorList>
            <person name="Sharma G."/>
            <person name="Subramanian S."/>
        </authorList>
    </citation>
    <scope>NUCLEOTIDE SEQUENCE [LARGE SCALE GENOMIC DNA]</scope>
    <source>
        <strain evidence="5 6">DSM 53668</strain>
    </source>
</reference>
<keyword evidence="3" id="KW-0186">Copper</keyword>
<dbReference type="PANTHER" id="PTHR11474:SF126">
    <property type="entry name" value="TYROSINASE-LIKE PROTEIN TYR-1-RELATED"/>
    <property type="match status" value="1"/>
</dbReference>
<dbReference type="SUPFAM" id="SSF48056">
    <property type="entry name" value="Di-copper centre-containing domain"/>
    <property type="match status" value="1"/>
</dbReference>
<evidence type="ECO:0000313" key="5">
    <source>
        <dbReference type="EMBL" id="AKF04035.1"/>
    </source>
</evidence>
<dbReference type="GO" id="GO:0046872">
    <property type="term" value="F:metal ion binding"/>
    <property type="evidence" value="ECO:0007669"/>
    <property type="project" value="UniProtKB-KW"/>
</dbReference>
<accession>A0A0F6YHH7</accession>
<protein>
    <submittedName>
        <fullName evidence="5">Tyrosinase</fullName>
    </submittedName>
</protein>
<keyword evidence="6" id="KW-1185">Reference proteome</keyword>
<dbReference type="AlphaFoldDB" id="A0A0F6YHH7"/>
<dbReference type="STRING" id="927083.DB32_001184"/>
<dbReference type="PANTHER" id="PTHR11474">
    <property type="entry name" value="TYROSINASE FAMILY MEMBER"/>
    <property type="match status" value="1"/>
</dbReference>
<proteinExistence type="inferred from homology"/>
<evidence type="ECO:0000256" key="3">
    <source>
        <dbReference type="ARBA" id="ARBA00023008"/>
    </source>
</evidence>
<dbReference type="KEGG" id="samy:DB32_001184"/>
<organism evidence="5 6">
    <name type="scientific">Sandaracinus amylolyticus</name>
    <dbReference type="NCBI Taxonomy" id="927083"/>
    <lineage>
        <taxon>Bacteria</taxon>
        <taxon>Pseudomonadati</taxon>
        <taxon>Myxococcota</taxon>
        <taxon>Polyangia</taxon>
        <taxon>Polyangiales</taxon>
        <taxon>Sandaracinaceae</taxon>
        <taxon>Sandaracinus</taxon>
    </lineage>
</organism>
<name>A0A0F6YHH7_9BACT</name>
<dbReference type="PRINTS" id="PR00092">
    <property type="entry name" value="TYROSINASE"/>
</dbReference>
<dbReference type="PROSITE" id="PS00498">
    <property type="entry name" value="TYROSINASE_2"/>
    <property type="match status" value="1"/>
</dbReference>
<dbReference type="InterPro" id="IPR050316">
    <property type="entry name" value="Tyrosinase/Hemocyanin"/>
</dbReference>
<feature type="domain" description="Tyrosinase copper-binding" evidence="4">
    <location>
        <begin position="325"/>
        <end position="336"/>
    </location>
</feature>
<dbReference type="InterPro" id="IPR008922">
    <property type="entry name" value="Di-copper_centre_dom_sf"/>
</dbReference>
<dbReference type="Proteomes" id="UP000034883">
    <property type="component" value="Chromosome"/>
</dbReference>
<evidence type="ECO:0000256" key="2">
    <source>
        <dbReference type="ARBA" id="ARBA00022723"/>
    </source>
</evidence>